<comment type="similarity">
    <text evidence="1">Belongs to the ROK (NagC/XylR) family.</text>
</comment>
<gene>
    <name evidence="2" type="ORF">KSB_00900</name>
</gene>
<dbReference type="SUPFAM" id="SSF53067">
    <property type="entry name" value="Actin-like ATPase domain"/>
    <property type="match status" value="1"/>
</dbReference>
<dbReference type="PANTHER" id="PTHR18964">
    <property type="entry name" value="ROK (REPRESSOR, ORF, KINASE) FAMILY"/>
    <property type="match status" value="1"/>
</dbReference>
<keyword evidence="3" id="KW-1185">Reference proteome</keyword>
<dbReference type="CDD" id="cd00090">
    <property type="entry name" value="HTH_ARSR"/>
    <property type="match status" value="1"/>
</dbReference>
<evidence type="ECO:0000313" key="2">
    <source>
        <dbReference type="EMBL" id="GHO51615.1"/>
    </source>
</evidence>
<dbReference type="Pfam" id="PF13412">
    <property type="entry name" value="HTH_24"/>
    <property type="match status" value="1"/>
</dbReference>
<comment type="caution">
    <text evidence="2">The sequence shown here is derived from an EMBL/GenBank/DDBJ whole genome shotgun (WGS) entry which is preliminary data.</text>
</comment>
<accession>A0ABQ3UFW5</accession>
<dbReference type="Pfam" id="PF00480">
    <property type="entry name" value="ROK"/>
    <property type="match status" value="1"/>
</dbReference>
<proteinExistence type="inferred from homology"/>
<dbReference type="SUPFAM" id="SSF46785">
    <property type="entry name" value="Winged helix' DNA-binding domain"/>
    <property type="match status" value="1"/>
</dbReference>
<dbReference type="Gene3D" id="3.30.420.40">
    <property type="match status" value="2"/>
</dbReference>
<dbReference type="InterPro" id="IPR043129">
    <property type="entry name" value="ATPase_NBD"/>
</dbReference>
<evidence type="ECO:0000256" key="1">
    <source>
        <dbReference type="ARBA" id="ARBA00006479"/>
    </source>
</evidence>
<dbReference type="Gene3D" id="1.10.10.10">
    <property type="entry name" value="Winged helix-like DNA-binding domain superfamily/Winged helix DNA-binding domain"/>
    <property type="match status" value="1"/>
</dbReference>
<sequence length="407" mass="43437">MSVGNSHQPEYQAGTPSLLRAINERSLLEYLRSHGPTSRAQLARVVGLSKPTVSQALASLEQAQLVRAVGQSVSNKGGRIATLYEPNPEAGYVIGVDVGRGWVRAAVSNLAGHIVARRDVPNTTQSAASLVALINHLARELTAEARLSWEQVVHTVIGTPGVFDEESKRVRFASNLPEWGRHGLLTELQEALGLSISLENDANLAALGERRFGWGNETQTFVYILIGTGVGMGIVLNGSLYRGANGAAGEIGFLPFGATQSLDLEDTVEPNEGYLGMFEEATSAQGIIHMAQAQGLSEPLSAKQIFAAALQGEAKALAVVEQEGQRLALAISAIVAILDPELIVLGGGIGQRTDLLLQPLEQTLRRLLPTRPRIIATRLGNESVLLGAVATALEFAHHLVFQRYFNG</sequence>
<dbReference type="EMBL" id="BNJG01000001">
    <property type="protein sequence ID" value="GHO51615.1"/>
    <property type="molecule type" value="Genomic_DNA"/>
</dbReference>
<dbReference type="RefSeq" id="WP_201368610.1">
    <property type="nucleotide sequence ID" value="NZ_BNJG01000001.1"/>
</dbReference>
<organism evidence="2 3">
    <name type="scientific">Ktedonobacter robiniae</name>
    <dbReference type="NCBI Taxonomy" id="2778365"/>
    <lineage>
        <taxon>Bacteria</taxon>
        <taxon>Bacillati</taxon>
        <taxon>Chloroflexota</taxon>
        <taxon>Ktedonobacteria</taxon>
        <taxon>Ktedonobacterales</taxon>
        <taxon>Ktedonobacteraceae</taxon>
        <taxon>Ktedonobacter</taxon>
    </lineage>
</organism>
<keyword evidence="2" id="KW-0808">Transferase</keyword>
<reference evidence="2 3" key="1">
    <citation type="journal article" date="2021" name="Int. J. Syst. Evol. Microbiol.">
        <title>Reticulibacter mediterranei gen. nov., sp. nov., within the new family Reticulibacteraceae fam. nov., and Ktedonospora formicarum gen. nov., sp. nov., Ktedonobacter robiniae sp. nov., Dictyobacter formicarum sp. nov. and Dictyobacter arantiisoli sp. nov., belonging to the class Ktedonobacteria.</title>
        <authorList>
            <person name="Yabe S."/>
            <person name="Zheng Y."/>
            <person name="Wang C.M."/>
            <person name="Sakai Y."/>
            <person name="Abe K."/>
            <person name="Yokota A."/>
            <person name="Donadio S."/>
            <person name="Cavaletti L."/>
            <person name="Monciardini P."/>
        </authorList>
    </citation>
    <scope>NUCLEOTIDE SEQUENCE [LARGE SCALE GENOMIC DNA]</scope>
    <source>
        <strain evidence="2 3">SOSP1-30</strain>
    </source>
</reference>
<keyword evidence="2" id="KW-0418">Kinase</keyword>
<dbReference type="InterPro" id="IPR000600">
    <property type="entry name" value="ROK"/>
</dbReference>
<dbReference type="InterPro" id="IPR011991">
    <property type="entry name" value="ArsR-like_HTH"/>
</dbReference>
<dbReference type="PANTHER" id="PTHR18964:SF149">
    <property type="entry name" value="BIFUNCTIONAL UDP-N-ACETYLGLUCOSAMINE 2-EPIMERASE_N-ACETYLMANNOSAMINE KINASE"/>
    <property type="match status" value="1"/>
</dbReference>
<evidence type="ECO:0000313" key="3">
    <source>
        <dbReference type="Proteomes" id="UP000654345"/>
    </source>
</evidence>
<dbReference type="InterPro" id="IPR036388">
    <property type="entry name" value="WH-like_DNA-bd_sf"/>
</dbReference>
<dbReference type="InterPro" id="IPR036390">
    <property type="entry name" value="WH_DNA-bd_sf"/>
</dbReference>
<name>A0ABQ3UFW5_9CHLR</name>
<protein>
    <submittedName>
        <fullName evidence="2">Sugar kinase</fullName>
    </submittedName>
</protein>
<dbReference type="GO" id="GO:0016301">
    <property type="term" value="F:kinase activity"/>
    <property type="evidence" value="ECO:0007669"/>
    <property type="project" value="UniProtKB-KW"/>
</dbReference>
<dbReference type="Proteomes" id="UP000654345">
    <property type="component" value="Unassembled WGS sequence"/>
</dbReference>